<keyword evidence="9" id="KW-1185">Reference proteome</keyword>
<keyword evidence="8" id="KW-0449">Lipoprotein</keyword>
<evidence type="ECO:0000256" key="2">
    <source>
        <dbReference type="ARBA" id="ARBA00022475"/>
    </source>
</evidence>
<evidence type="ECO:0000313" key="9">
    <source>
        <dbReference type="Proteomes" id="UP000535406"/>
    </source>
</evidence>
<evidence type="ECO:0000313" key="8">
    <source>
        <dbReference type="EMBL" id="MBB5042491.1"/>
    </source>
</evidence>
<comment type="caution">
    <text evidence="8">The sequence shown here is derived from an EMBL/GenBank/DDBJ whole genome shotgun (WGS) entry which is preliminary data.</text>
</comment>
<dbReference type="PROSITE" id="PS01311">
    <property type="entry name" value="LGT"/>
    <property type="match status" value="1"/>
</dbReference>
<dbReference type="GO" id="GO:0008961">
    <property type="term" value="F:phosphatidylglycerol-prolipoprotein diacylglyceryl transferase activity"/>
    <property type="evidence" value="ECO:0007669"/>
    <property type="project" value="UniProtKB-UniRule"/>
</dbReference>
<dbReference type="Pfam" id="PF01790">
    <property type="entry name" value="LGT"/>
    <property type="match status" value="1"/>
</dbReference>
<feature type="transmembrane region" description="Helical" evidence="7">
    <location>
        <begin position="216"/>
        <end position="233"/>
    </location>
</feature>
<dbReference type="PANTHER" id="PTHR30589:SF0">
    <property type="entry name" value="PHOSPHATIDYLGLYCEROL--PROLIPOPROTEIN DIACYLGLYCERYL TRANSFERASE"/>
    <property type="match status" value="1"/>
</dbReference>
<evidence type="ECO:0000256" key="3">
    <source>
        <dbReference type="ARBA" id="ARBA00022679"/>
    </source>
</evidence>
<evidence type="ECO:0000256" key="7">
    <source>
        <dbReference type="HAMAP-Rule" id="MF_01147"/>
    </source>
</evidence>
<dbReference type="PANTHER" id="PTHR30589">
    <property type="entry name" value="PROLIPOPROTEIN DIACYLGLYCERYL TRANSFERASE"/>
    <property type="match status" value="1"/>
</dbReference>
<name>A0A7W7YUA6_9HYPH</name>
<comment type="subcellular location">
    <subcellularLocation>
        <location evidence="7">Cell membrane</location>
        <topology evidence="7">Multi-pass membrane protein</topology>
    </subcellularLocation>
</comment>
<organism evidence="8 9">
    <name type="scientific">Shinella fusca</name>
    <dbReference type="NCBI Taxonomy" id="544480"/>
    <lineage>
        <taxon>Bacteria</taxon>
        <taxon>Pseudomonadati</taxon>
        <taxon>Pseudomonadota</taxon>
        <taxon>Alphaproteobacteria</taxon>
        <taxon>Hyphomicrobiales</taxon>
        <taxon>Rhizobiaceae</taxon>
        <taxon>Shinella</taxon>
    </lineage>
</organism>
<dbReference type="HAMAP" id="MF_01147">
    <property type="entry name" value="Lgt"/>
    <property type="match status" value="1"/>
</dbReference>
<comment type="function">
    <text evidence="7">Catalyzes the transfer of the diacylglyceryl group from phosphatidylglycerol to the sulfhydryl group of the N-terminal cysteine of a prolipoprotein, the first step in the formation of mature lipoproteins.</text>
</comment>
<keyword evidence="6 7" id="KW-0472">Membrane</keyword>
<feature type="transmembrane region" description="Helical" evidence="7">
    <location>
        <begin position="110"/>
        <end position="127"/>
    </location>
</feature>
<accession>A0A7W7YUA6</accession>
<sequence length="280" mass="30833">MTNIAQLFAIMPYPEIDPIAFSVGPVDVHWYGIAYVVGIMLGWFYARRLIETPRLWAGEAPMSRVQLDDFLVWAAVGIILGGRIGYILFYDFPNVAAEPLRAIQIWNGGMSFHGGFAGTTLAMLLFARRHRIPVWSLFDIVAAVVPIGLFFGRIANFVNGELWGRLSDAPWAVVFPQAGPFARHPSQLYEAGLEGIVLLAVLALAIWRFGALKRPGLVTGLFVCGYALSRITVEFFREPDAQLGYLYGGWLTMGMLLSLPMLAVGVWAIVRARAAASKNA</sequence>
<dbReference type="Proteomes" id="UP000535406">
    <property type="component" value="Unassembled WGS sequence"/>
</dbReference>
<keyword evidence="5 7" id="KW-1133">Transmembrane helix</keyword>
<keyword evidence="4 7" id="KW-0812">Transmembrane</keyword>
<dbReference type="AlphaFoldDB" id="A0A7W7YUA6"/>
<proteinExistence type="inferred from homology"/>
<dbReference type="NCBIfam" id="TIGR00544">
    <property type="entry name" value="lgt"/>
    <property type="match status" value="1"/>
</dbReference>
<reference evidence="8 9" key="1">
    <citation type="submission" date="2020-08" db="EMBL/GenBank/DDBJ databases">
        <title>Genomic Encyclopedia of Type Strains, Phase IV (KMG-IV): sequencing the most valuable type-strain genomes for metagenomic binning, comparative biology and taxonomic classification.</title>
        <authorList>
            <person name="Goeker M."/>
        </authorList>
    </citation>
    <scope>NUCLEOTIDE SEQUENCE [LARGE SCALE GENOMIC DNA]</scope>
    <source>
        <strain evidence="8 9">DSM 21319</strain>
    </source>
</reference>
<comment type="catalytic activity">
    <reaction evidence="7">
        <text>L-cysteinyl-[prolipoprotein] + a 1,2-diacyl-sn-glycero-3-phospho-(1'-sn-glycerol) = an S-1,2-diacyl-sn-glyceryl-L-cysteinyl-[prolipoprotein] + sn-glycerol 1-phosphate + H(+)</text>
        <dbReference type="Rhea" id="RHEA:56712"/>
        <dbReference type="Rhea" id="RHEA-COMP:14679"/>
        <dbReference type="Rhea" id="RHEA-COMP:14680"/>
        <dbReference type="ChEBI" id="CHEBI:15378"/>
        <dbReference type="ChEBI" id="CHEBI:29950"/>
        <dbReference type="ChEBI" id="CHEBI:57685"/>
        <dbReference type="ChEBI" id="CHEBI:64716"/>
        <dbReference type="ChEBI" id="CHEBI:140658"/>
        <dbReference type="EC" id="2.5.1.145"/>
    </reaction>
</comment>
<comment type="similarity">
    <text evidence="1 7">Belongs to the Lgt family.</text>
</comment>
<dbReference type="GO" id="GO:0042158">
    <property type="term" value="P:lipoprotein biosynthetic process"/>
    <property type="evidence" value="ECO:0007669"/>
    <property type="project" value="UniProtKB-UniRule"/>
</dbReference>
<feature type="transmembrane region" description="Helical" evidence="7">
    <location>
        <begin position="245"/>
        <end position="270"/>
    </location>
</feature>
<evidence type="ECO:0000256" key="5">
    <source>
        <dbReference type="ARBA" id="ARBA00022989"/>
    </source>
</evidence>
<keyword evidence="3 7" id="KW-0808">Transferase</keyword>
<feature type="transmembrane region" description="Helical" evidence="7">
    <location>
        <begin position="134"/>
        <end position="155"/>
    </location>
</feature>
<evidence type="ECO:0000256" key="6">
    <source>
        <dbReference type="ARBA" id="ARBA00023136"/>
    </source>
</evidence>
<feature type="transmembrane region" description="Helical" evidence="7">
    <location>
        <begin position="28"/>
        <end position="46"/>
    </location>
</feature>
<feature type="transmembrane region" description="Helical" evidence="7">
    <location>
        <begin position="191"/>
        <end position="209"/>
    </location>
</feature>
<evidence type="ECO:0000256" key="1">
    <source>
        <dbReference type="ARBA" id="ARBA00007150"/>
    </source>
</evidence>
<dbReference type="GO" id="GO:0005886">
    <property type="term" value="C:plasma membrane"/>
    <property type="evidence" value="ECO:0007669"/>
    <property type="project" value="UniProtKB-SubCell"/>
</dbReference>
<dbReference type="UniPathway" id="UPA00664"/>
<gene>
    <name evidence="7" type="primary">lgt</name>
    <name evidence="8" type="ORF">HNQ66_001887</name>
</gene>
<protein>
    <recommendedName>
        <fullName evidence="7">Phosphatidylglycerol--prolipoprotein diacylglyceryl transferase</fullName>
        <ecNumber evidence="7">2.5.1.145</ecNumber>
    </recommendedName>
</protein>
<feature type="transmembrane region" description="Helical" evidence="7">
    <location>
        <begin position="70"/>
        <end position="90"/>
    </location>
</feature>
<comment type="pathway">
    <text evidence="7">Protein modification; lipoprotein biosynthesis (diacylglyceryl transfer).</text>
</comment>
<dbReference type="EC" id="2.5.1.145" evidence="7"/>
<keyword evidence="2 7" id="KW-1003">Cell membrane</keyword>
<evidence type="ECO:0000256" key="4">
    <source>
        <dbReference type="ARBA" id="ARBA00022692"/>
    </source>
</evidence>
<feature type="binding site" evidence="7">
    <location>
        <position position="153"/>
    </location>
    <ligand>
        <name>a 1,2-diacyl-sn-glycero-3-phospho-(1'-sn-glycerol)</name>
        <dbReference type="ChEBI" id="CHEBI:64716"/>
    </ligand>
</feature>
<dbReference type="EMBL" id="JACHIK010000005">
    <property type="protein sequence ID" value="MBB5042491.1"/>
    <property type="molecule type" value="Genomic_DNA"/>
</dbReference>
<dbReference type="InterPro" id="IPR001640">
    <property type="entry name" value="Lgt"/>
</dbReference>